<dbReference type="OrthoDB" id="5455653at2"/>
<dbReference type="Proteomes" id="UP000194474">
    <property type="component" value="Unassembled WGS sequence"/>
</dbReference>
<organism evidence="2 3">
    <name type="scientific">Devosia lucknowensis</name>
    <dbReference type="NCBI Taxonomy" id="1096929"/>
    <lineage>
        <taxon>Bacteria</taxon>
        <taxon>Pseudomonadati</taxon>
        <taxon>Pseudomonadota</taxon>
        <taxon>Alphaproteobacteria</taxon>
        <taxon>Hyphomicrobiales</taxon>
        <taxon>Devosiaceae</taxon>
        <taxon>Devosia</taxon>
    </lineage>
</organism>
<evidence type="ECO:0000313" key="2">
    <source>
        <dbReference type="EMBL" id="SMQ70274.1"/>
    </source>
</evidence>
<gene>
    <name evidence="2" type="ORF">SAMN06295905_1861</name>
</gene>
<evidence type="ECO:0000256" key="1">
    <source>
        <dbReference type="SAM" id="SignalP"/>
    </source>
</evidence>
<keyword evidence="1" id="KW-0732">Signal</keyword>
<dbReference type="EMBL" id="FXWK01000001">
    <property type="protein sequence ID" value="SMQ70274.1"/>
    <property type="molecule type" value="Genomic_DNA"/>
</dbReference>
<accession>A0A1Y6F621</accession>
<protein>
    <submittedName>
        <fullName evidence="2">Uncharacterized protein</fullName>
    </submittedName>
</protein>
<dbReference type="RefSeq" id="WP_086470141.1">
    <property type="nucleotide sequence ID" value="NZ_FXWK01000001.1"/>
</dbReference>
<sequence length="149" mass="15899">MITRLAASALAILALASTSMPATAQSEEEVYDSIESIHGNADGFFEVLSLLQDAVMFGDPVTFGQYAFFPLAVNVGGESYEVLQPDDLTADFDNIFTPEVQQAVLEQDPADLVVTSEGVGVGNGAVWITNVCLDDACEETQWGIISVYP</sequence>
<reference evidence="3" key="1">
    <citation type="submission" date="2017-04" db="EMBL/GenBank/DDBJ databases">
        <authorList>
            <person name="Varghese N."/>
            <person name="Submissions S."/>
        </authorList>
    </citation>
    <scope>NUCLEOTIDE SEQUENCE [LARGE SCALE GENOMIC DNA]</scope>
</reference>
<name>A0A1Y6F621_9HYPH</name>
<evidence type="ECO:0000313" key="3">
    <source>
        <dbReference type="Proteomes" id="UP000194474"/>
    </source>
</evidence>
<feature type="signal peptide" evidence="1">
    <location>
        <begin position="1"/>
        <end position="24"/>
    </location>
</feature>
<keyword evidence="3" id="KW-1185">Reference proteome</keyword>
<dbReference type="AlphaFoldDB" id="A0A1Y6F621"/>
<proteinExistence type="predicted"/>
<feature type="chain" id="PRO_5012576927" evidence="1">
    <location>
        <begin position="25"/>
        <end position="149"/>
    </location>
</feature>